<evidence type="ECO:0000256" key="1">
    <source>
        <dbReference type="ARBA" id="ARBA00022692"/>
    </source>
</evidence>
<gene>
    <name evidence="6" type="ORF">AW10_00734</name>
</gene>
<dbReference type="EMBL" id="JEMX01000012">
    <property type="protein sequence ID" value="EXI82286.1"/>
    <property type="molecule type" value="Genomic_DNA"/>
</dbReference>
<organism evidence="6 7">
    <name type="scientific">Candidatus Accumulibacter appositus</name>
    <dbReference type="NCBI Taxonomy" id="1454003"/>
    <lineage>
        <taxon>Bacteria</taxon>
        <taxon>Pseudomonadati</taxon>
        <taxon>Pseudomonadota</taxon>
        <taxon>Betaproteobacteria</taxon>
        <taxon>Candidatus Accumulibacter</taxon>
    </lineage>
</organism>
<evidence type="ECO:0000313" key="7">
    <source>
        <dbReference type="Proteomes" id="UP000021816"/>
    </source>
</evidence>
<feature type="domain" description="HIG1" evidence="5">
    <location>
        <begin position="1"/>
        <end position="64"/>
    </location>
</feature>
<dbReference type="Pfam" id="PF04588">
    <property type="entry name" value="HIG_1_N"/>
    <property type="match status" value="1"/>
</dbReference>
<dbReference type="NCBIfam" id="NF033233">
    <property type="entry name" value="twin_helix"/>
    <property type="match status" value="1"/>
</dbReference>
<proteinExistence type="predicted"/>
<evidence type="ECO:0000256" key="3">
    <source>
        <dbReference type="ARBA" id="ARBA00023136"/>
    </source>
</evidence>
<keyword evidence="1 4" id="KW-0812">Transmembrane</keyword>
<dbReference type="PATRIC" id="fig|1454003.3.peg.751"/>
<accession>A0A011P3U6</accession>
<dbReference type="STRING" id="1454003.AW10_00734"/>
<dbReference type="InterPro" id="IPR007667">
    <property type="entry name" value="Hypoxia_induced_domain"/>
</dbReference>
<evidence type="ECO:0000256" key="4">
    <source>
        <dbReference type="SAM" id="Phobius"/>
    </source>
</evidence>
<evidence type="ECO:0000256" key="2">
    <source>
        <dbReference type="ARBA" id="ARBA00022989"/>
    </source>
</evidence>
<reference evidence="6 7" key="1">
    <citation type="submission" date="2014-02" db="EMBL/GenBank/DDBJ databases">
        <title>Expanding our view of genomic diversity in Candidatus Accumulibacter clades.</title>
        <authorList>
            <person name="Skennerton C.T."/>
            <person name="Barr J.J."/>
            <person name="Slater F.R."/>
            <person name="Bond P.L."/>
            <person name="Tyson G.W."/>
        </authorList>
    </citation>
    <scope>NUCLEOTIDE SEQUENCE [LARGE SCALE GENOMIC DNA]</scope>
    <source>
        <strain evidence="7">BA-92</strain>
    </source>
</reference>
<name>A0A011P3U6_9PROT</name>
<dbReference type="Proteomes" id="UP000021816">
    <property type="component" value="Unassembled WGS sequence"/>
</dbReference>
<evidence type="ECO:0000259" key="5">
    <source>
        <dbReference type="PROSITE" id="PS51503"/>
    </source>
</evidence>
<comment type="caution">
    <text evidence="6">The sequence shown here is derived from an EMBL/GenBank/DDBJ whole genome shotgun (WGS) entry which is preliminary data.</text>
</comment>
<sequence length="64" mass="6912">MTLLTILIFLALAATVLSLALGIGSMERGGDYDREHSTRFMAMRVGFQGLTLLLLVIALFLAGK</sequence>
<protein>
    <recommendedName>
        <fullName evidence="5">HIG1 domain-containing protein</fullName>
    </recommendedName>
</protein>
<keyword evidence="2 4" id="KW-1133">Transmembrane helix</keyword>
<keyword evidence="3 4" id="KW-0472">Membrane</keyword>
<dbReference type="PROSITE" id="PS51503">
    <property type="entry name" value="HIG1"/>
    <property type="match status" value="1"/>
</dbReference>
<feature type="transmembrane region" description="Helical" evidence="4">
    <location>
        <begin position="42"/>
        <end position="62"/>
    </location>
</feature>
<dbReference type="AlphaFoldDB" id="A0A011P3U6"/>
<evidence type="ECO:0000313" key="6">
    <source>
        <dbReference type="EMBL" id="EXI82286.1"/>
    </source>
</evidence>